<feature type="domain" description="SBNO alpha/beta" evidence="5">
    <location>
        <begin position="2667"/>
        <end position="2790"/>
    </location>
</feature>
<dbReference type="SUPFAM" id="SSF52540">
    <property type="entry name" value="P-loop containing nucleoside triphosphate hydrolases"/>
    <property type="match status" value="1"/>
</dbReference>
<dbReference type="KEGG" id="dhe:111603140"/>
<dbReference type="GO" id="GO:0005634">
    <property type="term" value="C:nucleus"/>
    <property type="evidence" value="ECO:0007669"/>
    <property type="project" value="TreeGrafter"/>
</dbReference>
<dbReference type="Proteomes" id="UP000504633">
    <property type="component" value="Unplaced"/>
</dbReference>
<feature type="region of interest" description="Disordered" evidence="2">
    <location>
        <begin position="65"/>
        <end position="86"/>
    </location>
</feature>
<evidence type="ECO:0000259" key="3">
    <source>
        <dbReference type="Pfam" id="PF13871"/>
    </source>
</evidence>
<dbReference type="GO" id="GO:0031490">
    <property type="term" value="F:chromatin DNA binding"/>
    <property type="evidence" value="ECO:0007669"/>
    <property type="project" value="TreeGrafter"/>
</dbReference>
<feature type="compositionally biased region" description="Polar residues" evidence="2">
    <location>
        <begin position="119"/>
        <end position="149"/>
    </location>
</feature>
<dbReference type="InterPro" id="IPR039187">
    <property type="entry name" value="SNO_AAA"/>
</dbReference>
<feature type="compositionally biased region" description="Basic and acidic residues" evidence="2">
    <location>
        <begin position="1247"/>
        <end position="1256"/>
    </location>
</feature>
<dbReference type="OrthoDB" id="10532969at2759"/>
<keyword evidence="6" id="KW-1185">Reference proteome</keyword>
<dbReference type="PANTHER" id="PTHR12706">
    <property type="entry name" value="STRAWBERRY NOTCH-RELATED"/>
    <property type="match status" value="1"/>
</dbReference>
<dbReference type="GO" id="GO:0006355">
    <property type="term" value="P:regulation of DNA-templated transcription"/>
    <property type="evidence" value="ECO:0007669"/>
    <property type="project" value="InterPro"/>
</dbReference>
<feature type="compositionally biased region" description="Polar residues" evidence="2">
    <location>
        <begin position="76"/>
        <end position="86"/>
    </location>
</feature>
<feature type="compositionally biased region" description="Basic and acidic residues" evidence="2">
    <location>
        <begin position="1388"/>
        <end position="1425"/>
    </location>
</feature>
<feature type="compositionally biased region" description="Basic and acidic residues" evidence="2">
    <location>
        <begin position="1190"/>
        <end position="1209"/>
    </location>
</feature>
<feature type="compositionally biased region" description="Basic and acidic residues" evidence="2">
    <location>
        <begin position="808"/>
        <end position="830"/>
    </location>
</feature>
<feature type="compositionally biased region" description="Basic and acidic residues" evidence="2">
    <location>
        <begin position="983"/>
        <end position="999"/>
    </location>
</feature>
<feature type="region of interest" description="Disordered" evidence="2">
    <location>
        <begin position="481"/>
        <end position="516"/>
    </location>
</feature>
<dbReference type="Pfam" id="PF13872">
    <property type="entry name" value="AAA_34"/>
    <property type="match status" value="1"/>
</dbReference>
<evidence type="ECO:0000313" key="6">
    <source>
        <dbReference type="Proteomes" id="UP000504633"/>
    </source>
</evidence>
<comment type="similarity">
    <text evidence="1">Belongs to the SBNO family.</text>
</comment>
<evidence type="ECO:0000313" key="7">
    <source>
        <dbReference type="RefSeq" id="XP_023176383.2"/>
    </source>
</evidence>
<protein>
    <submittedName>
        <fullName evidence="7">Uncharacterized protein LOC111603140</fullName>
    </submittedName>
</protein>
<feature type="compositionally biased region" description="Basic residues" evidence="2">
    <location>
        <begin position="1367"/>
        <end position="1385"/>
    </location>
</feature>
<feature type="region of interest" description="Disordered" evidence="2">
    <location>
        <begin position="1633"/>
        <end position="1653"/>
    </location>
</feature>
<feature type="compositionally biased region" description="Basic and acidic residues" evidence="2">
    <location>
        <begin position="582"/>
        <end position="606"/>
    </location>
</feature>
<feature type="region of interest" description="Disordered" evidence="2">
    <location>
        <begin position="902"/>
        <end position="958"/>
    </location>
</feature>
<feature type="compositionally biased region" description="Polar residues" evidence="2">
    <location>
        <begin position="1222"/>
        <end position="1234"/>
    </location>
</feature>
<accession>A0A6J1MC32</accession>
<feature type="compositionally biased region" description="Basic residues" evidence="2">
    <location>
        <begin position="695"/>
        <end position="705"/>
    </location>
</feature>
<feature type="compositionally biased region" description="Basic and acidic residues" evidence="2">
    <location>
        <begin position="1144"/>
        <end position="1161"/>
    </location>
</feature>
<evidence type="ECO:0000256" key="1">
    <source>
        <dbReference type="ARBA" id="ARBA00006992"/>
    </source>
</evidence>
<evidence type="ECO:0000256" key="2">
    <source>
        <dbReference type="SAM" id="MobiDB-lite"/>
    </source>
</evidence>
<reference evidence="7" key="1">
    <citation type="submission" date="2025-08" db="UniProtKB">
        <authorList>
            <consortium name="RefSeq"/>
        </authorList>
    </citation>
    <scope>IDENTIFICATION</scope>
    <source>
        <strain evidence="7">15085-1641.00</strain>
        <tissue evidence="7">Whole body</tissue>
    </source>
</reference>
<feature type="region of interest" description="Disordered" evidence="2">
    <location>
        <begin position="650"/>
        <end position="850"/>
    </location>
</feature>
<organism evidence="6 7">
    <name type="scientific">Drosophila hydei</name>
    <name type="common">Fruit fly</name>
    <dbReference type="NCBI Taxonomy" id="7224"/>
    <lineage>
        <taxon>Eukaryota</taxon>
        <taxon>Metazoa</taxon>
        <taxon>Ecdysozoa</taxon>
        <taxon>Arthropoda</taxon>
        <taxon>Hexapoda</taxon>
        <taxon>Insecta</taxon>
        <taxon>Pterygota</taxon>
        <taxon>Neoptera</taxon>
        <taxon>Endopterygota</taxon>
        <taxon>Diptera</taxon>
        <taxon>Brachycera</taxon>
        <taxon>Muscomorpha</taxon>
        <taxon>Ephydroidea</taxon>
        <taxon>Drosophilidae</taxon>
        <taxon>Drosophila</taxon>
    </lineage>
</organism>
<feature type="compositionally biased region" description="Basic and acidic residues" evidence="2">
    <location>
        <begin position="706"/>
        <end position="718"/>
    </location>
</feature>
<feature type="region of interest" description="Disordered" evidence="2">
    <location>
        <begin position="2228"/>
        <end position="2285"/>
    </location>
</feature>
<dbReference type="GO" id="GO:0042393">
    <property type="term" value="F:histone binding"/>
    <property type="evidence" value="ECO:0007669"/>
    <property type="project" value="TreeGrafter"/>
</dbReference>
<proteinExistence type="inferred from homology"/>
<feature type="domain" description="Strawberry notch AAA" evidence="4">
    <location>
        <begin position="1792"/>
        <end position="2100"/>
    </location>
</feature>
<feature type="compositionally biased region" description="Basic and acidic residues" evidence="2">
    <location>
        <begin position="1098"/>
        <end position="1117"/>
    </location>
</feature>
<feature type="region of interest" description="Disordered" evidence="2">
    <location>
        <begin position="543"/>
        <end position="615"/>
    </location>
</feature>
<feature type="domain" description="Strawberry notch helicase C" evidence="3">
    <location>
        <begin position="2348"/>
        <end position="2629"/>
    </location>
</feature>
<feature type="region of interest" description="Disordered" evidence="2">
    <location>
        <begin position="119"/>
        <end position="158"/>
    </location>
</feature>
<feature type="compositionally biased region" description="Basic and acidic residues" evidence="2">
    <location>
        <begin position="487"/>
        <end position="498"/>
    </location>
</feature>
<dbReference type="RefSeq" id="XP_023176383.2">
    <property type="nucleotide sequence ID" value="XM_023320615.2"/>
</dbReference>
<sequence>MEDKDNKANDYILDTRELLLPIGTTIELQQNKKKPDENTSEQIKNNFSVNDLFSLEQTNPVHQNSELTEVSRGEVDQQQLKNENPVKQQREELILIDTWEDISYTSLSFGSASESQNLQASSAQNLTNEPTSQSLPNLTFDSKTSLTPNQERETTASEISSEYRNYTLDKIFKLPKGTDLLQGDKKIKCQLISRKLESNADEDETFQLHSDNYEAPNRAQLPTYENHVANTNTEKNLEQQLESAAEKHWMGNDDINNLLTGFSPALQSQPEAENLGTSENNRKVVEVNAGMTQAINVNDQANWNSKPEVKGLQQSEKITPAVKKIEVQIDEKPEINKSSAQRSVAKMAKKRKASSFNQMEKKLKYNAENQELKPELTELPMLPNLTATKLPTEQHDIQNIDSSIEEQNFYFDKNIERILEEMKALGPQLKADEIHQFEDINKNEKYLQPLSINQGQSLDRIDKSTTEKQGEMQANICRSEDPLSAVAKKDHVDSDRELQMGQGEQKPRLPKAPKKTTANIFRADDNVYHIDRELQMGLEKQKPCLPKIPTRGNPMQKEEVDRGQSILSENELMQHKSKRYKSKVDKSRKAQKENIEEQVRSNRLPDKTAAQPTPVSEYKMAKSMPNLDEEFAMEQNIATQILSDCTSNTSLADRNSKQMPEAKPLQAHSKNDPQNQKENINQNKIEAMTPAEQKRQKKMLKKAKKLEKEMEKSKEQKTSSDQTGEIERESLMREAASLEKTELKRKTMTQSPLMQKGETLDNPPHKKHKSMATKDQKTQQQPTDVKKKKKNKKLMEQGESYMMKRTKDHTQKEVFSEEDEPLHKKMKAEAKLNPPQSNISQEEEQFVPSTQNRYQAPFLQKLIQQIEENKRTRELHEKLSAEKTDLPKNASVEANLEVKFDRKSSEDNVATNLPSAKGFKVSDKDTNVNARPIEPRQKSHTSFDCNNAISSSKLPSEDELENNCGLLMDAYKRLPDGQPAMETKLKSDKIIPKIIEPEAQRMPVNRPSPAKPVLSRESLQAPGSKLAKSIPMAPDSRRLPVKQLLSGKSSLAPESKKAKSSPVALETRKASIDCWSMPVIEPEQTDTVKLTPSGKSSQEPKSKKEKSNRAPEPKDAPIDCVSMPVIEPEQTDTVKQVAFGKSSLKPESKKSKSNRAPEPKDTLIYGLSMPVIAPEQTDTVKQVPSGKSSLEPKSKKEKSNRAPEPKDTLIDGLSMPVIAPEQTDTVKQVPSGKSSLEPKRKKSKSSRAQEPKDAPIDRQSMPVIAPEQTDPTVKQELSGKSSLEPGGNAGESNLQFPPKATIADKSLPVITPKQTKSEKSVPSSKPLPTPDCDKVKSNSTPEVSGKAPIANLPIDTKGLPKAQKSIIKAKKKQQKLKNIKKKMMKSSKQFEKKPKKNSESSTELKGEQLKVELKSSDELNTEDLKPPPNTEAGMPENPSKLTKPTEDDLSGKSVQVSKDSKAKAKVSTKKSKAKKELRTAQKSIVKTKKKHRRKATKATKENPKEVPVVPTLEEAKHEEPTNAETKSSSSSLSPDENDEESSRCSSYKYELPVPDTKTALQTFKKSLATNILRTQREFMPMVQKALVEYREIGTKPGTQPAVSAKDANLASTTPVKPLSLPVIDEPNDLPTVECKEPAPSQSKEVEPVAPKDPATIAEEEKLAKALSAKRTSLEMLEKKSLEATKVLQSFKDDLVKLAAERRRCTKVVNTDGPTEWEPYKLEEINDIYNARVVRKGMLNGKALKLPTRREAAQLQPHLADEDEMDLEEIGVPDTYEIYWPSNLSEKQANNLEHPNEILELSTLLSMDLPKMTYAPTPVLADKLKDPRRLSDLQLEALIYACQAHEQMLPCGQRAGFLLGDGAGVGKSRILSAIIYENFKQGRKRALWVSMSEYLRFDVERELGFIGASPFIKVAPIGKFSYNQIGLNDKDRESFKKGIVCSTYSELTEETNDSLLKYHTHVSQLVQWLGKNGVIVLDDCHKANWMSMSNTERFIKICSAVLKLQQLLPLARIVYATASGASEPRNMVYMTRLGLWGVGTPYGEFLDFVNAMEKRGSGVMELVAVDMKLRGIYVSRHLSLHNVTYRIEEVAMSREFRKFYNYSADLWNKINEQLTKAFRRIRIELRVQERITRQFWAAHQRYFKNLCIAAKLKHIVRMAIEAKLKGQSVIVGVQATNESHKLQYLEQEQANPLGYLSTAKAIIQSFIERYFPAPSNECFEKLLKEGAFDPAKRPNPPDAKSVPIAPKGSSTDDTDLSDISSDEDDGQDGSKKRRRSSTSRAEKTMQQRILKQLCNNREAEQEEEDFTYNFDNIDPQAHQITESEVRRCINAREKFLLKIEQLSIRMPPNTLDKIIAELGGVSEVAEITNRRGRVIKTGDEIYQYEDRGETQAMRDMLNYAERQSFMDDKKTVAIVSEAAACGLSLQSDPSVQNQRSRVYISLELPWNADRAIQQFGCCKRSNQVNEPEFVMLISDVAVELHQANMVAMELKNLGAIDSDPPDGDPFGREQSLFTLNNSIGSSALDSVLQQIAGKKLLEAVHVPDFYEGEFSVDCCEAMAGVGMLHVGINSIGQKNYVLANVSNHIPTFLNRLLGCRLEVQTALFKFFLNKMYALMLQVKRTRHFNMGIIDLDVHGAIVTVAKLISFRRTYVSGTATTELHTIEVERGLSFDSAVTEFKKKARQAHEGFYILHQKRNNNNCAILCVNPETEEEPTEEPSDPSKINLVIIRPNTGAQVRTELLSSLLSRYVKASPKAAQPFWDLQYSKCLHICSHVYWSCKCPYGKRCGLGLRVRAYHVLSGLMLAIWERVAMIIEKNGRQMQMVRVKTSSNKRIVGVMIPEFAYRRVVADLSCDAIVESKDYTRI</sequence>
<dbReference type="Pfam" id="PF13871">
    <property type="entry name" value="Helicase_C_4"/>
    <property type="match status" value="1"/>
</dbReference>
<feature type="compositionally biased region" description="Acidic residues" evidence="2">
    <location>
        <begin position="2251"/>
        <end position="2266"/>
    </location>
</feature>
<feature type="compositionally biased region" description="Basic residues" evidence="2">
    <location>
        <begin position="1463"/>
        <end position="1473"/>
    </location>
</feature>
<feature type="compositionally biased region" description="Polar residues" evidence="2">
    <location>
        <begin position="940"/>
        <end position="954"/>
    </location>
</feature>
<dbReference type="PANTHER" id="PTHR12706:SF30">
    <property type="entry name" value="PROTEIN STRAWBERRY NOTCH-RELATED"/>
    <property type="match status" value="1"/>
</dbReference>
<feature type="compositionally biased region" description="Basic residues" evidence="2">
    <location>
        <begin position="1485"/>
        <end position="1497"/>
    </location>
</feature>
<gene>
    <name evidence="7" type="primary">LOC111603140</name>
</gene>
<dbReference type="InterPro" id="IPR027417">
    <property type="entry name" value="P-loop_NTPase"/>
</dbReference>
<evidence type="ECO:0000259" key="5">
    <source>
        <dbReference type="Pfam" id="PF25373"/>
    </source>
</evidence>
<feature type="region of interest" description="Disordered" evidence="2">
    <location>
        <begin position="982"/>
        <end position="1549"/>
    </location>
</feature>
<evidence type="ECO:0000259" key="4">
    <source>
        <dbReference type="Pfam" id="PF13872"/>
    </source>
</evidence>
<name>A0A6J1MC32_DROHY</name>
<dbReference type="Pfam" id="PF25373">
    <property type="entry name" value="SBNO"/>
    <property type="match status" value="1"/>
</dbReference>
<dbReference type="InterPro" id="IPR026741">
    <property type="entry name" value="SNO"/>
</dbReference>
<feature type="compositionally biased region" description="Basic and acidic residues" evidence="2">
    <location>
        <begin position="725"/>
        <end position="745"/>
    </location>
</feature>
<dbReference type="GeneID" id="111603140"/>
<dbReference type="InterPro" id="IPR026937">
    <property type="entry name" value="SBNO_Helicase_C_dom"/>
</dbReference>
<feature type="compositionally biased region" description="Low complexity" evidence="2">
    <location>
        <begin position="674"/>
        <end position="686"/>
    </location>
</feature>
<dbReference type="InterPro" id="IPR057332">
    <property type="entry name" value="SBNO_a/b_dom"/>
</dbReference>